<evidence type="ECO:0000256" key="2">
    <source>
        <dbReference type="ARBA" id="ARBA00024446"/>
    </source>
</evidence>
<comment type="subcellular location">
    <subcellularLocation>
        <location evidence="1">Bacterial microcompartment</location>
    </subcellularLocation>
</comment>
<dbReference type="EMBL" id="JBHPBY010000320">
    <property type="protein sequence ID" value="MFC1852500.1"/>
    <property type="molecule type" value="Genomic_DNA"/>
</dbReference>
<sequence length="95" mass="10282">WLKHKSAALQDAKLVQTLDYRFMPDGSLSPGKTTAVSVDPLISNIGEKVLVCTGSRVRDVVLGSEVATKKVVISIIDDFYMEADFFPAPILGGKD</sequence>
<reference evidence="3 4" key="1">
    <citation type="submission" date="2024-09" db="EMBL/GenBank/DDBJ databases">
        <title>Laminarin stimulates single cell rates of sulfate reduction while oxygen inhibits transcriptomic activity in coastal marine sediment.</title>
        <authorList>
            <person name="Lindsay M."/>
            <person name="Orcutt B."/>
            <person name="Emerson D."/>
            <person name="Stepanauskas R."/>
            <person name="D'Angelo T."/>
        </authorList>
    </citation>
    <scope>NUCLEOTIDE SEQUENCE [LARGE SCALE GENOMIC DNA]</scope>
    <source>
        <strain evidence="3">SAG AM-311-K15</strain>
    </source>
</reference>
<accession>A0ABV6Z230</accession>
<dbReference type="InterPro" id="IPR036677">
    <property type="entry name" value="EutN_CcmL_sf"/>
</dbReference>
<evidence type="ECO:0000313" key="3">
    <source>
        <dbReference type="EMBL" id="MFC1852500.1"/>
    </source>
</evidence>
<keyword evidence="4" id="KW-1185">Reference proteome</keyword>
<dbReference type="SUPFAM" id="SSF159133">
    <property type="entry name" value="EutN/CcmL-like"/>
    <property type="match status" value="1"/>
</dbReference>
<gene>
    <name evidence="3" type="ORF">ACFL27_20070</name>
</gene>
<dbReference type="PROSITE" id="PS51932">
    <property type="entry name" value="BMV"/>
    <property type="match status" value="1"/>
</dbReference>
<evidence type="ECO:0000256" key="1">
    <source>
        <dbReference type="ARBA" id="ARBA00024322"/>
    </source>
</evidence>
<comment type="caution">
    <text evidence="3">The sequence shown here is derived from an EMBL/GenBank/DDBJ whole genome shotgun (WGS) entry which is preliminary data.</text>
</comment>
<protein>
    <submittedName>
        <fullName evidence="3">EutN/CcmL family microcompartment protein</fullName>
    </submittedName>
</protein>
<organism evidence="3 4">
    <name type="scientific">candidate division CSSED10-310 bacterium</name>
    <dbReference type="NCBI Taxonomy" id="2855610"/>
    <lineage>
        <taxon>Bacteria</taxon>
        <taxon>Bacteria division CSSED10-310</taxon>
    </lineage>
</organism>
<dbReference type="Gene3D" id="2.40.50.220">
    <property type="entry name" value="EutN/Ccml"/>
    <property type="match status" value="1"/>
</dbReference>
<name>A0ABV6Z230_UNCC1</name>
<dbReference type="InterPro" id="IPR004992">
    <property type="entry name" value="EutN_CcmL"/>
</dbReference>
<feature type="non-terminal residue" evidence="3">
    <location>
        <position position="1"/>
    </location>
</feature>
<proteinExistence type="predicted"/>
<dbReference type="Pfam" id="PF03319">
    <property type="entry name" value="EutN_CcmL"/>
    <property type="match status" value="1"/>
</dbReference>
<evidence type="ECO:0000313" key="4">
    <source>
        <dbReference type="Proteomes" id="UP001594351"/>
    </source>
</evidence>
<dbReference type="Proteomes" id="UP001594351">
    <property type="component" value="Unassembled WGS sequence"/>
</dbReference>
<keyword evidence="2" id="KW-1283">Bacterial microcompartment</keyword>